<reference evidence="1 3" key="1">
    <citation type="journal article" date="2008" name="Science">
        <title>The Physcomitrella genome reveals evolutionary insights into the conquest of land by plants.</title>
        <authorList>
            <person name="Rensing S."/>
            <person name="Lang D."/>
            <person name="Zimmer A."/>
            <person name="Terry A."/>
            <person name="Salamov A."/>
            <person name="Shapiro H."/>
            <person name="Nishiyama T."/>
            <person name="Perroud P.-F."/>
            <person name="Lindquist E."/>
            <person name="Kamisugi Y."/>
            <person name="Tanahashi T."/>
            <person name="Sakakibara K."/>
            <person name="Fujita T."/>
            <person name="Oishi K."/>
            <person name="Shin-I T."/>
            <person name="Kuroki Y."/>
            <person name="Toyoda A."/>
            <person name="Suzuki Y."/>
            <person name="Hashimoto A."/>
            <person name="Yamaguchi K."/>
            <person name="Sugano A."/>
            <person name="Kohara Y."/>
            <person name="Fujiyama A."/>
            <person name="Anterola A."/>
            <person name="Aoki S."/>
            <person name="Ashton N."/>
            <person name="Barbazuk W.B."/>
            <person name="Barker E."/>
            <person name="Bennetzen J."/>
            <person name="Bezanilla M."/>
            <person name="Blankenship R."/>
            <person name="Cho S.H."/>
            <person name="Dutcher S."/>
            <person name="Estelle M."/>
            <person name="Fawcett J.A."/>
            <person name="Gundlach H."/>
            <person name="Hanada K."/>
            <person name="Heyl A."/>
            <person name="Hicks K.A."/>
            <person name="Hugh J."/>
            <person name="Lohr M."/>
            <person name="Mayer K."/>
            <person name="Melkozernov A."/>
            <person name="Murata T."/>
            <person name="Nelson D."/>
            <person name="Pils B."/>
            <person name="Prigge M."/>
            <person name="Reiss B."/>
            <person name="Renner T."/>
            <person name="Rombauts S."/>
            <person name="Rushton P."/>
            <person name="Sanderfoot A."/>
            <person name="Schween G."/>
            <person name="Shiu S.-H."/>
            <person name="Stueber K."/>
            <person name="Theodoulou F.L."/>
            <person name="Tu H."/>
            <person name="Van de Peer Y."/>
            <person name="Verrier P.J."/>
            <person name="Waters E."/>
            <person name="Wood A."/>
            <person name="Yang L."/>
            <person name="Cove D."/>
            <person name="Cuming A."/>
            <person name="Hasebe M."/>
            <person name="Lucas S."/>
            <person name="Mishler D.B."/>
            <person name="Reski R."/>
            <person name="Grigoriev I."/>
            <person name="Quatrano R.S."/>
            <person name="Boore J.L."/>
        </authorList>
    </citation>
    <scope>NUCLEOTIDE SEQUENCE [LARGE SCALE GENOMIC DNA]</scope>
    <source>
        <strain evidence="2 3">cv. Gransden 2004</strain>
    </source>
</reference>
<dbReference type="EMBL" id="ABEU02000001">
    <property type="protein sequence ID" value="PNR62822.1"/>
    <property type="molecule type" value="Genomic_DNA"/>
</dbReference>
<dbReference type="Gramene" id="Pp3c1_27300V3.1">
    <property type="protein sequence ID" value="PAC:32969182.CDS.1"/>
    <property type="gene ID" value="Pp3c1_27300"/>
</dbReference>
<dbReference type="EnsemblPlants" id="Pp3c1_27300V3.1">
    <property type="protein sequence ID" value="PAC:32969182.CDS.1"/>
    <property type="gene ID" value="Pp3c1_27300"/>
</dbReference>
<protein>
    <submittedName>
        <fullName evidence="1 2">Uncharacterized protein</fullName>
    </submittedName>
</protein>
<reference evidence="1 3" key="2">
    <citation type="journal article" date="2018" name="Plant J.">
        <title>The Physcomitrella patens chromosome-scale assembly reveals moss genome structure and evolution.</title>
        <authorList>
            <person name="Lang D."/>
            <person name="Ullrich K.K."/>
            <person name="Murat F."/>
            <person name="Fuchs J."/>
            <person name="Jenkins J."/>
            <person name="Haas F.B."/>
            <person name="Piednoel M."/>
            <person name="Gundlach H."/>
            <person name="Van Bel M."/>
            <person name="Meyberg R."/>
            <person name="Vives C."/>
            <person name="Morata J."/>
            <person name="Symeonidi A."/>
            <person name="Hiss M."/>
            <person name="Muchero W."/>
            <person name="Kamisugi Y."/>
            <person name="Saleh O."/>
            <person name="Blanc G."/>
            <person name="Decker E.L."/>
            <person name="van Gessel N."/>
            <person name="Grimwood J."/>
            <person name="Hayes R.D."/>
            <person name="Graham S.W."/>
            <person name="Gunter L.E."/>
            <person name="McDaniel S.F."/>
            <person name="Hoernstein S.N.W."/>
            <person name="Larsson A."/>
            <person name="Li F.W."/>
            <person name="Perroud P.F."/>
            <person name="Phillips J."/>
            <person name="Ranjan P."/>
            <person name="Rokshar D.S."/>
            <person name="Rothfels C.J."/>
            <person name="Schneider L."/>
            <person name="Shu S."/>
            <person name="Stevenson D.W."/>
            <person name="Thummler F."/>
            <person name="Tillich M."/>
            <person name="Villarreal Aguilar J.C."/>
            <person name="Widiez T."/>
            <person name="Wong G.K."/>
            <person name="Wymore A."/>
            <person name="Zhang Y."/>
            <person name="Zimmer A.D."/>
            <person name="Quatrano R.S."/>
            <person name="Mayer K.F.X."/>
            <person name="Goodstein D."/>
            <person name="Casacuberta J.M."/>
            <person name="Vandepoele K."/>
            <person name="Reski R."/>
            <person name="Cuming A.C."/>
            <person name="Tuskan G.A."/>
            <person name="Maumus F."/>
            <person name="Salse J."/>
            <person name="Schmutz J."/>
            <person name="Rensing S.A."/>
        </authorList>
    </citation>
    <scope>NUCLEOTIDE SEQUENCE [LARGE SCALE GENOMIC DNA]</scope>
    <source>
        <strain evidence="2 3">cv. Gransden 2004</strain>
    </source>
</reference>
<dbReference type="PaxDb" id="3218-PP1S21_200V6.1"/>
<gene>
    <name evidence="1" type="ORF">PHYPA_001246</name>
</gene>
<proteinExistence type="predicted"/>
<name>A0A2K1L9W7_PHYPA</name>
<evidence type="ECO:0000313" key="3">
    <source>
        <dbReference type="Proteomes" id="UP000006727"/>
    </source>
</evidence>
<dbReference type="Proteomes" id="UP000006727">
    <property type="component" value="Chromosome 1"/>
</dbReference>
<evidence type="ECO:0000313" key="2">
    <source>
        <dbReference type="EnsemblPlants" id="PAC:32969182.CDS.1"/>
    </source>
</evidence>
<organism evidence="1">
    <name type="scientific">Physcomitrium patens</name>
    <name type="common">Spreading-leaved earth moss</name>
    <name type="synonym">Physcomitrella patens</name>
    <dbReference type="NCBI Taxonomy" id="3218"/>
    <lineage>
        <taxon>Eukaryota</taxon>
        <taxon>Viridiplantae</taxon>
        <taxon>Streptophyta</taxon>
        <taxon>Embryophyta</taxon>
        <taxon>Bryophyta</taxon>
        <taxon>Bryophytina</taxon>
        <taxon>Bryopsida</taxon>
        <taxon>Funariidae</taxon>
        <taxon>Funariales</taxon>
        <taxon>Funariaceae</taxon>
        <taxon>Physcomitrium</taxon>
    </lineage>
</organism>
<reference evidence="2" key="3">
    <citation type="submission" date="2020-12" db="UniProtKB">
        <authorList>
            <consortium name="EnsemblPlants"/>
        </authorList>
    </citation>
    <scope>IDENTIFICATION</scope>
</reference>
<keyword evidence="3" id="KW-1185">Reference proteome</keyword>
<dbReference type="AlphaFoldDB" id="A0A2K1L9W7"/>
<sequence>MIPGTRRLKDIASMRIQTEGRSSTVSYFHFPRPPILLHLHWSIGFPRTDLGHQSIIRFQLINHILILGG</sequence>
<accession>A0A2K1L9W7</accession>
<evidence type="ECO:0000313" key="1">
    <source>
        <dbReference type="EMBL" id="PNR62822.1"/>
    </source>
</evidence>